<dbReference type="Proteomes" id="UP000027265">
    <property type="component" value="Unassembled WGS sequence"/>
</dbReference>
<feature type="chain" id="PRO_5001643133" evidence="1">
    <location>
        <begin position="25"/>
        <end position="140"/>
    </location>
</feature>
<evidence type="ECO:0000256" key="1">
    <source>
        <dbReference type="SAM" id="SignalP"/>
    </source>
</evidence>
<organism evidence="2 3">
    <name type="scientific">Jaapia argillacea MUCL 33604</name>
    <dbReference type="NCBI Taxonomy" id="933084"/>
    <lineage>
        <taxon>Eukaryota</taxon>
        <taxon>Fungi</taxon>
        <taxon>Dikarya</taxon>
        <taxon>Basidiomycota</taxon>
        <taxon>Agaricomycotina</taxon>
        <taxon>Agaricomycetes</taxon>
        <taxon>Agaricomycetidae</taxon>
        <taxon>Jaapiales</taxon>
        <taxon>Jaapiaceae</taxon>
        <taxon>Jaapia</taxon>
    </lineage>
</organism>
<accession>A0A067PF98</accession>
<protein>
    <submittedName>
        <fullName evidence="2">Uncharacterized protein</fullName>
    </submittedName>
</protein>
<gene>
    <name evidence="2" type="ORF">JAAARDRAFT_429480</name>
</gene>
<dbReference type="AlphaFoldDB" id="A0A067PF98"/>
<dbReference type="HOGENOM" id="CLU_1835445_0_0_1"/>
<evidence type="ECO:0000313" key="2">
    <source>
        <dbReference type="EMBL" id="KDQ53588.1"/>
    </source>
</evidence>
<dbReference type="EMBL" id="KL197733">
    <property type="protein sequence ID" value="KDQ53588.1"/>
    <property type="molecule type" value="Genomic_DNA"/>
</dbReference>
<sequence length="140" mass="16104">MEHIPPFSLLWVLLLGLRTHAPMCFPLSRPTGHVLSSRLCRLDAHLENLMTRTRSPRQIHPQFSRDPTYRNIPSLPPSLLRPGLGLSTHDERSDVHRQRSVSIAPMFKASEFYRGPLRPIAHSMPQRTFAMYPPSYLTLK</sequence>
<feature type="signal peptide" evidence="1">
    <location>
        <begin position="1"/>
        <end position="24"/>
    </location>
</feature>
<evidence type="ECO:0000313" key="3">
    <source>
        <dbReference type="Proteomes" id="UP000027265"/>
    </source>
</evidence>
<name>A0A067PF98_9AGAM</name>
<reference evidence="3" key="1">
    <citation type="journal article" date="2014" name="Proc. Natl. Acad. Sci. U.S.A.">
        <title>Extensive sampling of basidiomycete genomes demonstrates inadequacy of the white-rot/brown-rot paradigm for wood decay fungi.</title>
        <authorList>
            <person name="Riley R."/>
            <person name="Salamov A.A."/>
            <person name="Brown D.W."/>
            <person name="Nagy L.G."/>
            <person name="Floudas D."/>
            <person name="Held B.W."/>
            <person name="Levasseur A."/>
            <person name="Lombard V."/>
            <person name="Morin E."/>
            <person name="Otillar R."/>
            <person name="Lindquist E.A."/>
            <person name="Sun H."/>
            <person name="LaButti K.M."/>
            <person name="Schmutz J."/>
            <person name="Jabbour D."/>
            <person name="Luo H."/>
            <person name="Baker S.E."/>
            <person name="Pisabarro A.G."/>
            <person name="Walton J.D."/>
            <person name="Blanchette R.A."/>
            <person name="Henrissat B."/>
            <person name="Martin F."/>
            <person name="Cullen D."/>
            <person name="Hibbett D.S."/>
            <person name="Grigoriev I.V."/>
        </authorList>
    </citation>
    <scope>NUCLEOTIDE SEQUENCE [LARGE SCALE GENOMIC DNA]</scope>
    <source>
        <strain evidence="3">MUCL 33604</strain>
    </source>
</reference>
<dbReference type="InParanoid" id="A0A067PF98"/>
<keyword evidence="1" id="KW-0732">Signal</keyword>
<proteinExistence type="predicted"/>
<keyword evidence="3" id="KW-1185">Reference proteome</keyword>